<protein>
    <recommendedName>
        <fullName evidence="9">Cellulose synthase operon C C-terminal domain-containing protein</fullName>
    </recommendedName>
</protein>
<dbReference type="Pfam" id="PF05420">
    <property type="entry name" value="BCSC_C"/>
    <property type="match status" value="1"/>
</dbReference>
<keyword evidence="5" id="KW-0802">TPR repeat</keyword>
<keyword evidence="3" id="KW-0732">Signal</keyword>
<dbReference type="OrthoDB" id="174989at2"/>
<evidence type="ECO:0000313" key="11">
    <source>
        <dbReference type="Proteomes" id="UP000295096"/>
    </source>
</evidence>
<keyword evidence="6" id="KW-0472">Membrane</keyword>
<evidence type="ECO:0000256" key="4">
    <source>
        <dbReference type="ARBA" id="ARBA00022737"/>
    </source>
</evidence>
<dbReference type="EMBL" id="SMSJ01000001">
    <property type="protein sequence ID" value="TDH64546.1"/>
    <property type="molecule type" value="Genomic_DNA"/>
</dbReference>
<evidence type="ECO:0000256" key="5">
    <source>
        <dbReference type="ARBA" id="ARBA00022803"/>
    </source>
</evidence>
<evidence type="ECO:0000256" key="3">
    <source>
        <dbReference type="ARBA" id="ARBA00022729"/>
    </source>
</evidence>
<evidence type="ECO:0000259" key="9">
    <source>
        <dbReference type="Pfam" id="PF05420"/>
    </source>
</evidence>
<feature type="region of interest" description="Disordered" evidence="8">
    <location>
        <begin position="27"/>
        <end position="61"/>
    </location>
</feature>
<feature type="region of interest" description="Disordered" evidence="8">
    <location>
        <begin position="216"/>
        <end position="264"/>
    </location>
</feature>
<dbReference type="GO" id="GO:0030244">
    <property type="term" value="P:cellulose biosynthetic process"/>
    <property type="evidence" value="ECO:0007669"/>
    <property type="project" value="InterPro"/>
</dbReference>
<reference evidence="10 11" key="1">
    <citation type="journal article" date="2016" name="J. Microbiol.">
        <title>Dankookia rubra gen. nov., sp. nov., an alphaproteobacterium isolated from sediment of a shallow stream.</title>
        <authorList>
            <person name="Kim W.H."/>
            <person name="Kim D.H."/>
            <person name="Kang K."/>
            <person name="Ahn T.Y."/>
        </authorList>
    </citation>
    <scope>NUCLEOTIDE SEQUENCE [LARGE SCALE GENOMIC DNA]</scope>
    <source>
        <strain evidence="10 11">JCM30602</strain>
    </source>
</reference>
<proteinExistence type="inferred from homology"/>
<evidence type="ECO:0000256" key="8">
    <source>
        <dbReference type="SAM" id="MobiDB-lite"/>
    </source>
</evidence>
<name>A0A4R5QMP8_9PROT</name>
<dbReference type="GO" id="GO:0009279">
    <property type="term" value="C:cell outer membrane"/>
    <property type="evidence" value="ECO:0007669"/>
    <property type="project" value="UniProtKB-SubCell"/>
</dbReference>
<evidence type="ECO:0000256" key="7">
    <source>
        <dbReference type="ARBA" id="ARBA00023237"/>
    </source>
</evidence>
<evidence type="ECO:0000256" key="2">
    <source>
        <dbReference type="ARBA" id="ARBA00005886"/>
    </source>
</evidence>
<feature type="domain" description="Cellulose synthase operon C C-terminal" evidence="9">
    <location>
        <begin position="288"/>
        <end position="471"/>
    </location>
</feature>
<comment type="caution">
    <text evidence="10">The sequence shown here is derived from an EMBL/GenBank/DDBJ whole genome shotgun (WGS) entry which is preliminary data.</text>
</comment>
<sequence length="519" mass="55101">MRLSAPALFSISHDLRSIAGIPFPHQQAAHVPPRFPCRRRPGPKPAGPSHGRPGARRLLPRPAPAGISGLVIIGKEGGRFLLWDATSRFGAGALHAATPVMNEAVALLKAAGIEVVQAVSSPPSRGSVASSCRMMPSYRLTSTSTIPPSSPPSQPGRTGHRPRRTLPRGPCQPAQSAGLLRHRHPPDLGPGPRSRRRSRRSGCGMACACRPACGEARRAGQPDQPAQRPGALPPPPTCGARTPPRSTRSASRNPPTSCPAPMTAPMSWWSATASPGRNAESCRCWRRINGLGMYGGGGWQSLRGENVAANEMVEAGGGLYHAAIRTPEESLNIDPDSRYFHFNWNLGNVSYGQGGYFSPQWQVVGALGADWRRQWGDLTARVQATVGWQRFHEHGAPVFPTDRALQSQLEAEPTLGTAGSSARSVGGPIGGLSANLEHAVSPVLRLGAIGRFSHTGNYSDAAGLLYLRWRLDKPPEDVAPLLAGMPTRYPAGSWPMPAMLSNGAPEPVQLNGGAARPVR</sequence>
<dbReference type="GO" id="GO:0006011">
    <property type="term" value="P:UDP-alpha-D-glucose metabolic process"/>
    <property type="evidence" value="ECO:0007669"/>
    <property type="project" value="InterPro"/>
</dbReference>
<evidence type="ECO:0000256" key="1">
    <source>
        <dbReference type="ARBA" id="ARBA00004339"/>
    </source>
</evidence>
<comment type="subcellular location">
    <subcellularLocation>
        <location evidence="1">Cell outer membrane</location>
        <topology evidence="1">Peripheral membrane protein</topology>
    </subcellularLocation>
</comment>
<feature type="compositionally biased region" description="Low complexity" evidence="8">
    <location>
        <begin position="238"/>
        <end position="255"/>
    </location>
</feature>
<dbReference type="Proteomes" id="UP000295096">
    <property type="component" value="Unassembled WGS sequence"/>
</dbReference>
<organism evidence="10 11">
    <name type="scientific">Dankookia rubra</name>
    <dbReference type="NCBI Taxonomy" id="1442381"/>
    <lineage>
        <taxon>Bacteria</taxon>
        <taxon>Pseudomonadati</taxon>
        <taxon>Pseudomonadota</taxon>
        <taxon>Alphaproteobacteria</taxon>
        <taxon>Acetobacterales</taxon>
        <taxon>Roseomonadaceae</taxon>
        <taxon>Dankookia</taxon>
    </lineage>
</organism>
<comment type="similarity">
    <text evidence="2">Belongs to the AcsC/BcsC family.</text>
</comment>
<dbReference type="PRINTS" id="PR01441">
    <property type="entry name" value="CELLSNTHASEC"/>
</dbReference>
<evidence type="ECO:0000313" key="10">
    <source>
        <dbReference type="EMBL" id="TDH64546.1"/>
    </source>
</evidence>
<keyword evidence="11" id="KW-1185">Reference proteome</keyword>
<dbReference type="InterPro" id="IPR008410">
    <property type="entry name" value="BCSC_C"/>
</dbReference>
<feature type="region of interest" description="Disordered" evidence="8">
    <location>
        <begin position="139"/>
        <end position="201"/>
    </location>
</feature>
<dbReference type="InterPro" id="IPR003921">
    <property type="entry name" value="Cell_synth_C"/>
</dbReference>
<evidence type="ECO:0000256" key="6">
    <source>
        <dbReference type="ARBA" id="ARBA00023136"/>
    </source>
</evidence>
<dbReference type="AlphaFoldDB" id="A0A4R5QMP8"/>
<gene>
    <name evidence="10" type="ORF">E2C06_00965</name>
</gene>
<keyword evidence="7" id="KW-0998">Cell outer membrane</keyword>
<accession>A0A4R5QMP8</accession>
<keyword evidence="4" id="KW-0677">Repeat</keyword>